<dbReference type="Gene3D" id="1.10.10.10">
    <property type="entry name" value="Winged helix-like DNA-binding domain superfamily/Winged helix DNA-binding domain"/>
    <property type="match status" value="1"/>
</dbReference>
<keyword evidence="4" id="KW-1185">Reference proteome</keyword>
<sequence length="426" mass="42483">MERLWHCQGMPSADHRPPPARQGTIRETNLALLYRLILDAPAPVSRAALAAATGMTRATASTLADALLAAGLAAAVAPPPAASAGRPAAGLVAARTGPAGLGLEVNVDYLAACVVDLSGTVRATATRHADQRGREVGAVLAELADLAREVAVPGLTPVGTALAVPGLVQDPVVAVPGAVPIPTIQRAPNLGWQDVEVTDELRKLLPGTPLPLAIGNEADFAALAEAHAETAPVLCASAGLVNEGPGNTGVAAAVDRSAQEGAATQTADFLYVSGEIGVGAGIVLGGEVFRGARGWAGEIGHVTVEPGGVLCRCGARGCLETVAGLEALRRSGAAVAAAALGRAIAAAVNLFDLPAVVLGGVYARPDLAAELVPRVAAALAEHVVSAAWAPVTVRASRWGEAAAAVGAATAVVRQVHADPAAWVGIS</sequence>
<feature type="region of interest" description="Disordered" evidence="2">
    <location>
        <begin position="1"/>
        <end position="22"/>
    </location>
</feature>
<dbReference type="InterPro" id="IPR000600">
    <property type="entry name" value="ROK"/>
</dbReference>
<dbReference type="Gene3D" id="3.30.420.40">
    <property type="match status" value="3"/>
</dbReference>
<accession>A0ABN2TPN8</accession>
<reference evidence="3 4" key="1">
    <citation type="journal article" date="2019" name="Int. J. Syst. Evol. Microbiol.">
        <title>The Global Catalogue of Microorganisms (GCM) 10K type strain sequencing project: providing services to taxonomists for standard genome sequencing and annotation.</title>
        <authorList>
            <consortium name="The Broad Institute Genomics Platform"/>
            <consortium name="The Broad Institute Genome Sequencing Center for Infectious Disease"/>
            <person name="Wu L."/>
            <person name="Ma J."/>
        </authorList>
    </citation>
    <scope>NUCLEOTIDE SEQUENCE [LARGE SCALE GENOMIC DNA]</scope>
    <source>
        <strain evidence="3 4">JCM 16014</strain>
    </source>
</reference>
<dbReference type="PANTHER" id="PTHR18964">
    <property type="entry name" value="ROK (REPRESSOR, ORF, KINASE) FAMILY"/>
    <property type="match status" value="1"/>
</dbReference>
<evidence type="ECO:0000256" key="2">
    <source>
        <dbReference type="SAM" id="MobiDB-lite"/>
    </source>
</evidence>
<comment type="caution">
    <text evidence="3">The sequence shown here is derived from an EMBL/GenBank/DDBJ whole genome shotgun (WGS) entry which is preliminary data.</text>
</comment>
<evidence type="ECO:0000313" key="3">
    <source>
        <dbReference type="EMBL" id="GAA2016185.1"/>
    </source>
</evidence>
<dbReference type="InterPro" id="IPR043129">
    <property type="entry name" value="ATPase_NBD"/>
</dbReference>
<dbReference type="InterPro" id="IPR036388">
    <property type="entry name" value="WH-like_DNA-bd_sf"/>
</dbReference>
<gene>
    <name evidence="3" type="ORF">GCM10009839_09570</name>
</gene>
<protein>
    <submittedName>
        <fullName evidence="3">ROK family protein</fullName>
    </submittedName>
</protein>
<dbReference type="Pfam" id="PF00480">
    <property type="entry name" value="ROK"/>
    <property type="match status" value="2"/>
</dbReference>
<proteinExistence type="inferred from homology"/>
<dbReference type="Proteomes" id="UP001500751">
    <property type="component" value="Unassembled WGS sequence"/>
</dbReference>
<dbReference type="EMBL" id="BAAAQN010000004">
    <property type="protein sequence ID" value="GAA2016185.1"/>
    <property type="molecule type" value="Genomic_DNA"/>
</dbReference>
<dbReference type="SUPFAM" id="SSF53067">
    <property type="entry name" value="Actin-like ATPase domain"/>
    <property type="match status" value="2"/>
</dbReference>
<comment type="similarity">
    <text evidence="1">Belongs to the ROK (NagC/XylR) family.</text>
</comment>
<dbReference type="InterPro" id="IPR036390">
    <property type="entry name" value="WH_DNA-bd_sf"/>
</dbReference>
<name>A0ABN2TPN8_9ACTN</name>
<evidence type="ECO:0000313" key="4">
    <source>
        <dbReference type="Proteomes" id="UP001500751"/>
    </source>
</evidence>
<dbReference type="PANTHER" id="PTHR18964:SF149">
    <property type="entry name" value="BIFUNCTIONAL UDP-N-ACETYLGLUCOSAMINE 2-EPIMERASE_N-ACETYLMANNOSAMINE KINASE"/>
    <property type="match status" value="1"/>
</dbReference>
<dbReference type="SUPFAM" id="SSF46785">
    <property type="entry name" value="Winged helix' DNA-binding domain"/>
    <property type="match status" value="1"/>
</dbReference>
<evidence type="ECO:0000256" key="1">
    <source>
        <dbReference type="ARBA" id="ARBA00006479"/>
    </source>
</evidence>
<organism evidence="3 4">
    <name type="scientific">Catenulispora yoronensis</name>
    <dbReference type="NCBI Taxonomy" id="450799"/>
    <lineage>
        <taxon>Bacteria</taxon>
        <taxon>Bacillati</taxon>
        <taxon>Actinomycetota</taxon>
        <taxon>Actinomycetes</taxon>
        <taxon>Catenulisporales</taxon>
        <taxon>Catenulisporaceae</taxon>
        <taxon>Catenulispora</taxon>
    </lineage>
</organism>